<organism evidence="1 2">
    <name type="scientific">Chitinimonas viridis</name>
    <dbReference type="NCBI Taxonomy" id="664880"/>
    <lineage>
        <taxon>Bacteria</taxon>
        <taxon>Pseudomonadati</taxon>
        <taxon>Pseudomonadota</taxon>
        <taxon>Betaproteobacteria</taxon>
        <taxon>Neisseriales</taxon>
        <taxon>Chitinibacteraceae</taxon>
        <taxon>Chitinimonas</taxon>
    </lineage>
</organism>
<dbReference type="EMBL" id="JAUFPU010000008">
    <property type="protein sequence ID" value="MDN3577153.1"/>
    <property type="molecule type" value="Genomic_DNA"/>
</dbReference>
<comment type="caution">
    <text evidence="1">The sequence shown here is derived from an EMBL/GenBank/DDBJ whole genome shotgun (WGS) entry which is preliminary data.</text>
</comment>
<dbReference type="Gene3D" id="1.25.10.10">
    <property type="entry name" value="Leucine-rich Repeat Variant"/>
    <property type="match status" value="1"/>
</dbReference>
<dbReference type="SUPFAM" id="SSF48371">
    <property type="entry name" value="ARM repeat"/>
    <property type="match status" value="1"/>
</dbReference>
<evidence type="ECO:0000313" key="1">
    <source>
        <dbReference type="EMBL" id="MDN3577153.1"/>
    </source>
</evidence>
<reference evidence="1" key="2">
    <citation type="submission" date="2023-06" db="EMBL/GenBank/DDBJ databases">
        <authorList>
            <person name="Lucena T."/>
            <person name="Sun Q."/>
        </authorList>
    </citation>
    <scope>NUCLEOTIDE SEQUENCE</scope>
    <source>
        <strain evidence="1">CECT 7703</strain>
    </source>
</reference>
<keyword evidence="2" id="KW-1185">Reference proteome</keyword>
<evidence type="ECO:0008006" key="3">
    <source>
        <dbReference type="Google" id="ProtNLM"/>
    </source>
</evidence>
<dbReference type="RefSeq" id="WP_290332625.1">
    <property type="nucleotide sequence ID" value="NZ_JAUFPU010000008.1"/>
</dbReference>
<dbReference type="Proteomes" id="UP001180081">
    <property type="component" value="Unassembled WGS sequence"/>
</dbReference>
<proteinExistence type="predicted"/>
<name>A0ABT8B6H7_9NEIS</name>
<accession>A0ABT8B6H7</accession>
<evidence type="ECO:0000313" key="2">
    <source>
        <dbReference type="Proteomes" id="UP001180081"/>
    </source>
</evidence>
<protein>
    <recommendedName>
        <fullName evidence="3">HEAT repeat domain-containing protein</fullName>
    </recommendedName>
</protein>
<gene>
    <name evidence="1" type="ORF">QWZ03_10280</name>
</gene>
<reference evidence="1" key="1">
    <citation type="journal article" date="2014" name="Int. J. Syst. Evol. Microbiol.">
        <title>Complete genome of a new Firmicutes species belonging to the dominant human colonic microbiota ('Ruminococcus bicirculans') reveals two chromosomes and a selective capacity to utilize plant glucans.</title>
        <authorList>
            <consortium name="NISC Comparative Sequencing Program"/>
            <person name="Wegmann U."/>
            <person name="Louis P."/>
            <person name="Goesmann A."/>
            <person name="Henrissat B."/>
            <person name="Duncan S.H."/>
            <person name="Flint H.J."/>
        </authorList>
    </citation>
    <scope>NUCLEOTIDE SEQUENCE</scope>
    <source>
        <strain evidence="1">CECT 7703</strain>
    </source>
</reference>
<dbReference type="InterPro" id="IPR016024">
    <property type="entry name" value="ARM-type_fold"/>
</dbReference>
<dbReference type="InterPro" id="IPR011989">
    <property type="entry name" value="ARM-like"/>
</dbReference>
<sequence>MPLPYPDPATFTSQPSFTDNADDLASLLDKHLCGNRDDALWLHQIGMALQPHDAGIDAKIFPTLFIDDDDDGDDDEETQPAALQIAIKLEQVLERVDLTEDMSEAGEPLRDALRWSYMTQARAQARDDDEFEALELAQKAVELMPSSTCTGNHGSAFMLMAQMLDEVGGNAQALVASIHRLVDSGGSTAHLLALPADFSALAAHILAQRQLQQNDQDIVLPRRQLSDSFFRFRYAEAEERQALIDRGLAMPDGDRQWTEMARTYLAMDSGWRIHEGDLYLPDGETIVDLNLIVTGDLICDVYSDEGECTVLILGDLRCQQVFSVYGLFVWGDAIVGDTVYQYYNDWAFEVVGTLSARGFIVQDKSAGAHKTVLDYHYNSYGFDNQLSDHAMYWAGLNPEKRGGASMNVLRRAYANGRSPYPAPPAHEARVQQHGEARAWQRRIVEGSLTAEETQAKLADPDWAWQIASLLPAPCWTPALLEQAGHHPEPRIRARTAARLTQGADTLFAHLASDPVAAVRAEAAFNAHCPTALWPALAGDEDADVRAALAYGRYACKTALPEALQLALASDQESRVRRAMAVQTDLVDTARQRLAQDPDEVVRSRLKEPR</sequence>